<dbReference type="EMBL" id="JDSS02000007">
    <property type="protein sequence ID" value="KFB69798.1"/>
    <property type="molecule type" value="Genomic_DNA"/>
</dbReference>
<feature type="chain" id="PRO_5001785734" description="DUF1329 domain-containing protein" evidence="1">
    <location>
        <begin position="23"/>
        <end position="458"/>
    </location>
</feature>
<gene>
    <name evidence="2" type="ORF">CAPSK01_000511</name>
</gene>
<proteinExistence type="predicted"/>
<evidence type="ECO:0000313" key="3">
    <source>
        <dbReference type="Proteomes" id="UP000019812"/>
    </source>
</evidence>
<evidence type="ECO:0000256" key="1">
    <source>
        <dbReference type="SAM" id="SignalP"/>
    </source>
</evidence>
<sequence precursor="true">MNRRATLFFIVVALLQTGIARAEVSASEAQQLGQNLTPFGAEQAGNKAGTIPAYTGGLPTNTTPPGFKPGSGRWSNPYPDEKPLFVVTAQNLEQYRDALSETGRELFKRYPNYRMDVYPSHRSVAYPAWVLENTRKNATAAKLAKDGVALEGAYGGIPFPIPRNGHEVMWNHLLGYTGVAFDAYATLWSVDESGNATKWAGHFTFQNDYYNPQSNAEEHKKNGAYYYQHVYNWSVPANVAGFSVLDTQTLDPTIEPRRIWDYDPATRRVREVTGLPPDLGLGSLGSLVTFDQDNLFAGPLDQFDFKLLGKREMLIPYNDHALFFETTAKQILTPGYLNPDFVRWEWHRVWVVEATIKPGMKNQHQRKVLYLDEDWSGAGMSDEYDAAGKLRRGLFRPAMPLYDVQVQIPRSYWGYDLEKRMYALDQHFGDAGQSFQPRPQAFPKLNLKPDALARRGVF</sequence>
<dbReference type="RefSeq" id="WP_273702918.1">
    <property type="nucleotide sequence ID" value="NZ_JDSS02000007.1"/>
</dbReference>
<feature type="signal peptide" evidence="1">
    <location>
        <begin position="1"/>
        <end position="22"/>
    </location>
</feature>
<name>A0A084Y504_9PROT</name>
<organism evidence="2 3">
    <name type="scientific">Candidatus Accumulibacter vicinus</name>
    <dbReference type="NCBI Taxonomy" id="2954382"/>
    <lineage>
        <taxon>Bacteria</taxon>
        <taxon>Pseudomonadati</taxon>
        <taxon>Pseudomonadota</taxon>
        <taxon>Betaproteobacteria</taxon>
        <taxon>Candidatus Accumulibacter</taxon>
    </lineage>
</organism>
<dbReference type="Gene3D" id="2.50.20.10">
    <property type="entry name" value="Lipoprotein localisation LolA/LolB/LppX"/>
    <property type="match status" value="1"/>
</dbReference>
<protein>
    <recommendedName>
        <fullName evidence="4">DUF1329 domain-containing protein</fullName>
    </recommendedName>
</protein>
<keyword evidence="1" id="KW-0732">Signal</keyword>
<evidence type="ECO:0008006" key="4">
    <source>
        <dbReference type="Google" id="ProtNLM"/>
    </source>
</evidence>
<comment type="caution">
    <text evidence="2">The sequence shown here is derived from an EMBL/GenBank/DDBJ whole genome shotgun (WGS) entry which is preliminary data.</text>
</comment>
<dbReference type="AlphaFoldDB" id="A0A084Y504"/>
<accession>A0A084Y504</accession>
<evidence type="ECO:0000313" key="2">
    <source>
        <dbReference type="EMBL" id="KFB69798.1"/>
    </source>
</evidence>
<dbReference type="Proteomes" id="UP000019812">
    <property type="component" value="Unassembled WGS sequence"/>
</dbReference>
<dbReference type="InterPro" id="IPR010752">
    <property type="entry name" value="DUF1329"/>
</dbReference>
<reference evidence="2 3" key="1">
    <citation type="submission" date="2014-07" db="EMBL/GenBank/DDBJ databases">
        <title>Expanding our view of genomic diversity in Candidatus Accumulibacter clades.</title>
        <authorList>
            <person name="Skennerton C.T."/>
            <person name="Barr J.J."/>
            <person name="Slater F.R."/>
            <person name="Bond P.L."/>
            <person name="Tyson G.W."/>
        </authorList>
    </citation>
    <scope>NUCLEOTIDE SEQUENCE [LARGE SCALE GENOMIC DNA]</scope>
    <source>
        <strain evidence="3">SK-01</strain>
    </source>
</reference>
<dbReference type="Pfam" id="PF07044">
    <property type="entry name" value="DUF1329"/>
    <property type="match status" value="1"/>
</dbReference>
<dbReference type="STRING" id="1457154.CAPSK01_000511"/>